<dbReference type="GO" id="GO:0061630">
    <property type="term" value="F:ubiquitin protein ligase activity"/>
    <property type="evidence" value="ECO:0000318"/>
    <property type="project" value="GO_Central"/>
</dbReference>
<dbReference type="Gene3D" id="3.30.40.10">
    <property type="entry name" value="Zinc/RING finger domain, C3HC4 (zinc finger)"/>
    <property type="match status" value="1"/>
</dbReference>
<dbReference type="Pfam" id="PF13923">
    <property type="entry name" value="zf-C3HC4_2"/>
    <property type="match status" value="1"/>
</dbReference>
<dbReference type="InterPro" id="IPR001841">
    <property type="entry name" value="Znf_RING"/>
</dbReference>
<dbReference type="InterPro" id="IPR017907">
    <property type="entry name" value="Znf_RING_CS"/>
</dbReference>
<keyword evidence="20" id="KW-1185">Reference proteome</keyword>
<accession>A0A2K1L2V2</accession>
<evidence type="ECO:0000256" key="13">
    <source>
        <dbReference type="PROSITE-ProRule" id="PRU00175"/>
    </source>
</evidence>
<evidence type="ECO:0000256" key="12">
    <source>
        <dbReference type="ARBA" id="ARBA00084091"/>
    </source>
</evidence>
<dbReference type="InterPro" id="IPR001680">
    <property type="entry name" value="WD40_rpt"/>
</dbReference>
<evidence type="ECO:0000256" key="1">
    <source>
        <dbReference type="ARBA" id="ARBA00004123"/>
    </source>
</evidence>
<evidence type="ECO:0000313" key="19">
    <source>
        <dbReference type="EnsemblPlants" id="Pp3c2_24290V3.1"/>
    </source>
</evidence>
<dbReference type="SMART" id="SM00320">
    <property type="entry name" value="WD40"/>
    <property type="match status" value="6"/>
</dbReference>
<evidence type="ECO:0000313" key="18">
    <source>
        <dbReference type="EMBL" id="PNR60354.1"/>
    </source>
</evidence>
<evidence type="ECO:0000256" key="6">
    <source>
        <dbReference type="ARBA" id="ARBA00022737"/>
    </source>
</evidence>
<dbReference type="EnsemblPlants" id="Pp3c2_24290V3.3">
    <property type="protein sequence ID" value="Pp3c2_24290V3.3"/>
    <property type="gene ID" value="Pp3c2_24290"/>
</dbReference>
<dbReference type="Gramene" id="Pp3c2_24290V3.1">
    <property type="protein sequence ID" value="Pp3c2_24290V3.1"/>
    <property type="gene ID" value="Pp3c2_24290"/>
</dbReference>
<reference evidence="18 20" key="2">
    <citation type="journal article" date="2018" name="Plant J.">
        <title>The Physcomitrella patens chromosome-scale assembly reveals moss genome structure and evolution.</title>
        <authorList>
            <person name="Lang D."/>
            <person name="Ullrich K.K."/>
            <person name="Murat F."/>
            <person name="Fuchs J."/>
            <person name="Jenkins J."/>
            <person name="Haas F.B."/>
            <person name="Piednoel M."/>
            <person name="Gundlach H."/>
            <person name="Van Bel M."/>
            <person name="Meyberg R."/>
            <person name="Vives C."/>
            <person name="Morata J."/>
            <person name="Symeonidi A."/>
            <person name="Hiss M."/>
            <person name="Muchero W."/>
            <person name="Kamisugi Y."/>
            <person name="Saleh O."/>
            <person name="Blanc G."/>
            <person name="Decker E.L."/>
            <person name="van Gessel N."/>
            <person name="Grimwood J."/>
            <person name="Hayes R.D."/>
            <person name="Graham S.W."/>
            <person name="Gunter L.E."/>
            <person name="McDaniel S.F."/>
            <person name="Hoernstein S.N.W."/>
            <person name="Larsson A."/>
            <person name="Li F.W."/>
            <person name="Perroud P.F."/>
            <person name="Phillips J."/>
            <person name="Ranjan P."/>
            <person name="Rokshar D.S."/>
            <person name="Rothfels C.J."/>
            <person name="Schneider L."/>
            <person name="Shu S."/>
            <person name="Stevenson D.W."/>
            <person name="Thummler F."/>
            <person name="Tillich M."/>
            <person name="Villarreal Aguilar J.C."/>
            <person name="Widiez T."/>
            <person name="Wong G.K."/>
            <person name="Wymore A."/>
            <person name="Zhang Y."/>
            <person name="Zimmer A.D."/>
            <person name="Quatrano R.S."/>
            <person name="Mayer K.F.X."/>
            <person name="Goodstein D."/>
            <person name="Casacuberta J.M."/>
            <person name="Vandepoele K."/>
            <person name="Reski R."/>
            <person name="Cuming A.C."/>
            <person name="Tuskan G.A."/>
            <person name="Maumus F."/>
            <person name="Salse J."/>
            <person name="Schmutz J."/>
            <person name="Rensing S.A."/>
        </authorList>
    </citation>
    <scope>NUCLEOTIDE SEQUENCE [LARGE SCALE GENOMIC DNA]</scope>
    <source>
        <strain evidence="19 20">cv. Gransden 2004</strain>
    </source>
</reference>
<evidence type="ECO:0000313" key="20">
    <source>
        <dbReference type="Proteomes" id="UP000006727"/>
    </source>
</evidence>
<name>A0A2K1L2V2_PHYPA</name>
<dbReference type="RefSeq" id="XP_024362503.1">
    <property type="nucleotide sequence ID" value="XM_024506735.2"/>
</dbReference>
<dbReference type="PROSITE" id="PS00678">
    <property type="entry name" value="WD_REPEATS_1"/>
    <property type="match status" value="1"/>
</dbReference>
<feature type="repeat" description="WD" evidence="14">
    <location>
        <begin position="571"/>
        <end position="611"/>
    </location>
</feature>
<dbReference type="EnsemblPlants" id="Pp3c2_24290V3.1">
    <property type="protein sequence ID" value="Pp3c2_24290V3.1"/>
    <property type="gene ID" value="Pp3c2_24290"/>
</dbReference>
<dbReference type="PROSITE" id="PS50294">
    <property type="entry name" value="WD_REPEATS_REGION"/>
    <property type="match status" value="2"/>
</dbReference>
<dbReference type="Pfam" id="PF00400">
    <property type="entry name" value="WD40"/>
    <property type="match status" value="3"/>
</dbReference>
<dbReference type="GO" id="GO:0043161">
    <property type="term" value="P:proteasome-mediated ubiquitin-dependent protein catabolic process"/>
    <property type="evidence" value="ECO:0000318"/>
    <property type="project" value="GO_Central"/>
</dbReference>
<dbReference type="InterPro" id="IPR019775">
    <property type="entry name" value="WD40_repeat_CS"/>
</dbReference>
<keyword evidence="8" id="KW-0833">Ubl conjugation pathway</keyword>
<dbReference type="SUPFAM" id="SSF57850">
    <property type="entry name" value="RING/U-box"/>
    <property type="match status" value="1"/>
</dbReference>
<dbReference type="InterPro" id="IPR013083">
    <property type="entry name" value="Znf_RING/FYVE/PHD"/>
</dbReference>
<feature type="region of interest" description="Disordered" evidence="16">
    <location>
        <begin position="1"/>
        <end position="34"/>
    </location>
</feature>
<dbReference type="OMA" id="CWRQMSN"/>
<sequence length="700" mass="77858">MEGGGPFTQGSAGPHVPSVAEVKQEPRTGSWSSEDNKYEVAMATKPALDKDFLCPICIQTMKDAFLTACGHSFCYTCIMTHLSNKSNCPCCGLYLTNNQLFPNFLLNKLLGKASASHLVSNASPAENLRLALQQGVDLPVKELDSLMRLLSEKKRKAEQEEAETNMEILLEFLHRSRQQKQEELSLLQGDLQFLKEDIITVEKQRQDLLRAKEKYALKIRMIGDGPSTSMPDTLAACEKTSKSGVTSQKRGGQGGASVPSTLLTSLSMDYRGREASTGTYKAMVGGGVSSGKNQLDSQGLAPSPAVMTMAKKRRVVAQFEDLQEAYLQRRRKVAQVQRQKQNVNEAIVRKDEEVHSAGSDRYCSGLNDFQSVLTAFTRYSRLRVIAELRHGDLFHSSNIVSSIEFDRDDQLFATAGVSRRIKVFEFATVVNELADVHCPVVEMSTRSKLSCLSWNKYINSHIASSDYEGIITVWDVNTHQSIMEYEEHEKRAWSVDFSRTDPTMLVSGSDDGKVKIWCTRQESSVINIDMKANICCVKYNPGSSSYVAVGSADHHIHYFDVRNSHMPLYMFNGHRKAVSYVKFLSPTELASASTDSTLRLWDVKDNCPTRTLKGHTNEKNFVGLTVNSEYIACGSETNEVFVYHKAMSKPASWHRFGSQDAEESDDDTSHFISAVCWKSESPTMLAANSQGTIKVLVLAP</sequence>
<evidence type="ECO:0000256" key="7">
    <source>
        <dbReference type="ARBA" id="ARBA00022771"/>
    </source>
</evidence>
<dbReference type="Gramene" id="Pp3c2_24290V3.2">
    <property type="protein sequence ID" value="Pp3c2_24290V3.2"/>
    <property type="gene ID" value="Pp3c2_24290"/>
</dbReference>
<dbReference type="Gene3D" id="2.130.10.10">
    <property type="entry name" value="YVTN repeat-like/Quinoprotein amine dehydrogenase"/>
    <property type="match status" value="1"/>
</dbReference>
<dbReference type="SMART" id="SM00504">
    <property type="entry name" value="Ubox"/>
    <property type="match status" value="1"/>
</dbReference>
<dbReference type="EMBL" id="ABEU02000002">
    <property type="protein sequence ID" value="PNR60354.1"/>
    <property type="molecule type" value="Genomic_DNA"/>
</dbReference>
<evidence type="ECO:0000256" key="8">
    <source>
        <dbReference type="ARBA" id="ARBA00022786"/>
    </source>
</evidence>
<dbReference type="InterPro" id="IPR042755">
    <property type="entry name" value="COP1"/>
</dbReference>
<evidence type="ECO:0000256" key="5">
    <source>
        <dbReference type="ARBA" id="ARBA00022723"/>
    </source>
</evidence>
<dbReference type="GO" id="GO:0008270">
    <property type="term" value="F:zinc ion binding"/>
    <property type="evidence" value="ECO:0007669"/>
    <property type="project" value="UniProtKB-KW"/>
</dbReference>
<dbReference type="PROSITE" id="PS00518">
    <property type="entry name" value="ZF_RING_1"/>
    <property type="match status" value="1"/>
</dbReference>
<keyword evidence="10 15" id="KW-0175">Coiled coil</keyword>
<evidence type="ECO:0000259" key="17">
    <source>
        <dbReference type="PROSITE" id="PS50089"/>
    </source>
</evidence>
<keyword evidence="3 14" id="KW-0853">WD repeat</keyword>
<dbReference type="GO" id="GO:0005634">
    <property type="term" value="C:nucleus"/>
    <property type="evidence" value="ECO:0007669"/>
    <property type="project" value="UniProtKB-SubCell"/>
</dbReference>
<evidence type="ECO:0000256" key="10">
    <source>
        <dbReference type="ARBA" id="ARBA00023054"/>
    </source>
</evidence>
<proteinExistence type="predicted"/>
<feature type="domain" description="RING-type" evidence="17">
    <location>
        <begin position="54"/>
        <end position="91"/>
    </location>
</feature>
<dbReference type="InterPro" id="IPR003613">
    <property type="entry name" value="Ubox_domain"/>
</dbReference>
<reference evidence="19" key="3">
    <citation type="submission" date="2020-12" db="UniProtKB">
        <authorList>
            <consortium name="EnsemblPlants"/>
        </authorList>
    </citation>
    <scope>IDENTIFICATION</scope>
</reference>
<keyword evidence="11" id="KW-0539">Nucleus</keyword>
<dbReference type="GeneID" id="112275935"/>
<dbReference type="SMART" id="SM00184">
    <property type="entry name" value="RING"/>
    <property type="match status" value="1"/>
</dbReference>
<keyword evidence="7 13" id="KW-0863">Zinc-finger</keyword>
<dbReference type="Gramene" id="Pp3c2_24290V3.3">
    <property type="protein sequence ID" value="Pp3c2_24290V3.3"/>
    <property type="gene ID" value="Pp3c2_24290"/>
</dbReference>
<dbReference type="Proteomes" id="UP000006727">
    <property type="component" value="Chromosome 2"/>
</dbReference>
<feature type="repeat" description="WD" evidence="14">
    <location>
        <begin position="485"/>
        <end position="527"/>
    </location>
</feature>
<comment type="pathway">
    <text evidence="2">Protein modification; protein ubiquitination.</text>
</comment>
<dbReference type="OrthoDB" id="273771at2759"/>
<dbReference type="AlphaFoldDB" id="A0A2K1L2V2"/>
<dbReference type="KEGG" id="ppp:112275935"/>
<dbReference type="CDD" id="cd16504">
    <property type="entry name" value="RING-HC_COP1"/>
    <property type="match status" value="1"/>
</dbReference>
<evidence type="ECO:0000256" key="2">
    <source>
        <dbReference type="ARBA" id="ARBA00004906"/>
    </source>
</evidence>
<dbReference type="InterPro" id="IPR015943">
    <property type="entry name" value="WD40/YVTN_repeat-like_dom_sf"/>
</dbReference>
<dbReference type="PaxDb" id="3218-PP1S135_17V6.1"/>
<dbReference type="UniPathway" id="UPA00143"/>
<evidence type="ECO:0000256" key="3">
    <source>
        <dbReference type="ARBA" id="ARBA00022574"/>
    </source>
</evidence>
<dbReference type="PANTHER" id="PTHR44080">
    <property type="entry name" value="E3 UBIQUITIN-PROTEIN LIGASE COP1"/>
    <property type="match status" value="1"/>
</dbReference>
<organism evidence="18">
    <name type="scientific">Physcomitrium patens</name>
    <name type="common">Spreading-leaved earth moss</name>
    <name type="synonym">Physcomitrella patens</name>
    <dbReference type="NCBI Taxonomy" id="3218"/>
    <lineage>
        <taxon>Eukaryota</taxon>
        <taxon>Viridiplantae</taxon>
        <taxon>Streptophyta</taxon>
        <taxon>Embryophyta</taxon>
        <taxon>Bryophyta</taxon>
        <taxon>Bryophytina</taxon>
        <taxon>Bryopsida</taxon>
        <taxon>Funariidae</taxon>
        <taxon>Funariales</taxon>
        <taxon>Funariaceae</taxon>
        <taxon>Physcomitrium</taxon>
    </lineage>
</organism>
<evidence type="ECO:0000256" key="11">
    <source>
        <dbReference type="ARBA" id="ARBA00023242"/>
    </source>
</evidence>
<keyword evidence="5" id="KW-0479">Metal-binding</keyword>
<feature type="coiled-coil region" evidence="15">
    <location>
        <begin position="140"/>
        <end position="211"/>
    </location>
</feature>
<dbReference type="PROSITE" id="PS50089">
    <property type="entry name" value="ZF_RING_2"/>
    <property type="match status" value="1"/>
</dbReference>
<dbReference type="GO" id="GO:0042802">
    <property type="term" value="F:identical protein binding"/>
    <property type="evidence" value="ECO:0007669"/>
    <property type="project" value="UniProtKB-ARBA"/>
</dbReference>
<dbReference type="InterPro" id="IPR020472">
    <property type="entry name" value="WD40_PAC1"/>
</dbReference>
<evidence type="ECO:0000256" key="14">
    <source>
        <dbReference type="PROSITE-ProRule" id="PRU00221"/>
    </source>
</evidence>
<dbReference type="PRINTS" id="PR00320">
    <property type="entry name" value="GPROTEINBRPT"/>
</dbReference>
<protein>
    <recommendedName>
        <fullName evidence="17">RING-type domain-containing protein</fullName>
    </recommendedName>
</protein>
<evidence type="ECO:0000256" key="9">
    <source>
        <dbReference type="ARBA" id="ARBA00022833"/>
    </source>
</evidence>
<dbReference type="PANTHER" id="PTHR44080:SF1">
    <property type="entry name" value="E3 UBIQUITIN-PROTEIN LIGASE COP1"/>
    <property type="match status" value="1"/>
</dbReference>
<keyword evidence="6" id="KW-0677">Repeat</keyword>
<gene>
    <name evidence="19" type="primary">LOC112275935</name>
    <name evidence="18" type="ORF">PHYPA_003147</name>
</gene>
<dbReference type="GO" id="GO:0016567">
    <property type="term" value="P:protein ubiquitination"/>
    <property type="evidence" value="ECO:0007669"/>
    <property type="project" value="UniProtKB-UniPathway"/>
</dbReference>
<evidence type="ECO:0000256" key="4">
    <source>
        <dbReference type="ARBA" id="ARBA00022679"/>
    </source>
</evidence>
<dbReference type="GO" id="GO:0009585">
    <property type="term" value="P:red, far-red light phototransduction"/>
    <property type="evidence" value="ECO:0007669"/>
    <property type="project" value="UniProtKB-KW"/>
</dbReference>
<dbReference type="FunFam" id="2.130.10.10:FF:000090">
    <property type="entry name" value="E3 ubiquitin-protein ligase RFWD2 isoform X1"/>
    <property type="match status" value="1"/>
</dbReference>
<evidence type="ECO:0000256" key="15">
    <source>
        <dbReference type="SAM" id="Coils"/>
    </source>
</evidence>
<dbReference type="STRING" id="3218.A0A2K1L2V2"/>
<dbReference type="FunCoup" id="A0A2K1L2V2">
    <property type="interactions" value="3195"/>
</dbReference>
<keyword evidence="9" id="KW-0862">Zinc</keyword>
<keyword evidence="12" id="KW-0607">Phytochrome signaling pathway</keyword>
<evidence type="ECO:0000256" key="16">
    <source>
        <dbReference type="SAM" id="MobiDB-lite"/>
    </source>
</evidence>
<dbReference type="InterPro" id="IPR036322">
    <property type="entry name" value="WD40_repeat_dom_sf"/>
</dbReference>
<comment type="subcellular location">
    <subcellularLocation>
        <location evidence="1">Nucleus</location>
    </subcellularLocation>
</comment>
<dbReference type="SUPFAM" id="SSF50978">
    <property type="entry name" value="WD40 repeat-like"/>
    <property type="match status" value="1"/>
</dbReference>
<dbReference type="EnsemblPlants" id="Pp3c2_24290V3.2">
    <property type="protein sequence ID" value="Pp3c2_24290V3.2"/>
    <property type="gene ID" value="Pp3c2_24290"/>
</dbReference>
<keyword evidence="4" id="KW-0808">Transferase</keyword>
<dbReference type="PROSITE" id="PS50082">
    <property type="entry name" value="WD_REPEATS_2"/>
    <property type="match status" value="2"/>
</dbReference>
<reference evidence="18 20" key="1">
    <citation type="journal article" date="2008" name="Science">
        <title>The Physcomitrella genome reveals evolutionary insights into the conquest of land by plants.</title>
        <authorList>
            <person name="Rensing S."/>
            <person name="Lang D."/>
            <person name="Zimmer A."/>
            <person name="Terry A."/>
            <person name="Salamov A."/>
            <person name="Shapiro H."/>
            <person name="Nishiyama T."/>
            <person name="Perroud P.-F."/>
            <person name="Lindquist E."/>
            <person name="Kamisugi Y."/>
            <person name="Tanahashi T."/>
            <person name="Sakakibara K."/>
            <person name="Fujita T."/>
            <person name="Oishi K."/>
            <person name="Shin-I T."/>
            <person name="Kuroki Y."/>
            <person name="Toyoda A."/>
            <person name="Suzuki Y."/>
            <person name="Hashimoto A."/>
            <person name="Yamaguchi K."/>
            <person name="Sugano A."/>
            <person name="Kohara Y."/>
            <person name="Fujiyama A."/>
            <person name="Anterola A."/>
            <person name="Aoki S."/>
            <person name="Ashton N."/>
            <person name="Barbazuk W.B."/>
            <person name="Barker E."/>
            <person name="Bennetzen J."/>
            <person name="Bezanilla M."/>
            <person name="Blankenship R."/>
            <person name="Cho S.H."/>
            <person name="Dutcher S."/>
            <person name="Estelle M."/>
            <person name="Fawcett J.A."/>
            <person name="Gundlach H."/>
            <person name="Hanada K."/>
            <person name="Heyl A."/>
            <person name="Hicks K.A."/>
            <person name="Hugh J."/>
            <person name="Lohr M."/>
            <person name="Mayer K."/>
            <person name="Melkozernov A."/>
            <person name="Murata T."/>
            <person name="Nelson D."/>
            <person name="Pils B."/>
            <person name="Prigge M."/>
            <person name="Reiss B."/>
            <person name="Renner T."/>
            <person name="Rombauts S."/>
            <person name="Rushton P."/>
            <person name="Sanderfoot A."/>
            <person name="Schween G."/>
            <person name="Shiu S.-H."/>
            <person name="Stueber K."/>
            <person name="Theodoulou F.L."/>
            <person name="Tu H."/>
            <person name="Van de Peer Y."/>
            <person name="Verrier P.J."/>
            <person name="Waters E."/>
            <person name="Wood A."/>
            <person name="Yang L."/>
            <person name="Cove D."/>
            <person name="Cuming A."/>
            <person name="Hasebe M."/>
            <person name="Lucas S."/>
            <person name="Mishler D.B."/>
            <person name="Reski R."/>
            <person name="Grigoriev I."/>
            <person name="Quatrano R.S."/>
            <person name="Boore J.L."/>
        </authorList>
    </citation>
    <scope>NUCLEOTIDE SEQUENCE [LARGE SCALE GENOMIC DNA]</scope>
    <source>
        <strain evidence="19 20">cv. Gransden 2004</strain>
    </source>
</reference>